<name>W0T7V0_KLUMD</name>
<sequence>MDSLLKSFSYVEISIENPSLASFYHTNHISHFTSQQRNEEGAQTVRSSLRVNHDRPNEYALDMKNRNYDMQFFKMYQYRLNVLRKRVQSCCEAKWDHDFKIQGKNVVKKSKVLDIRAGEPCWCIGTVYCEMKYKPNILQEVVEDTYGAPDLTKSYTDPNGTDEIMLDDESGRVILVGDLVKNTPFVSGTVIGILGMEADAGTFQVLDICYPKALPQKSLPSLKNTKVALISGINATPNSPVGSLRLQLLQDTLTGELDSNSDLAQCARCMIVGNSLSPGENRNDLPGSLKELTPFLSNILKSIPVDILPGENDPSDKSLPQQPLHKALFDDALNPFFEKENSDIFNTVTNPYWFDIAGLQLLATSGQQIDDIVKYIIPYYEETRTLKGDTIEHRLDLAEATLKWQNIAPTAPDTLWCYPYSESDPFILNEWPHVYIIGNQPQFGYRRVELEGGIEVMIISIPEFSSTGQFLTLDLETLTPQVHSIVV</sequence>
<evidence type="ECO:0000313" key="13">
    <source>
        <dbReference type="Proteomes" id="UP000065495"/>
    </source>
</evidence>
<protein>
    <recommendedName>
        <fullName evidence="3">DNA-directed DNA polymerase</fullName>
        <ecNumber evidence="3">2.7.7.7</ecNumber>
    </recommendedName>
</protein>
<accession>W0T7V0</accession>
<evidence type="ECO:0000313" key="12">
    <source>
        <dbReference type="EMBL" id="BAO39490.1"/>
    </source>
</evidence>
<evidence type="ECO:0000256" key="8">
    <source>
        <dbReference type="ARBA" id="ARBA00023242"/>
    </source>
</evidence>
<dbReference type="GO" id="GO:0006281">
    <property type="term" value="P:DNA repair"/>
    <property type="evidence" value="ECO:0007669"/>
    <property type="project" value="UniProtKB-ARBA"/>
</dbReference>
<evidence type="ECO:0000256" key="7">
    <source>
        <dbReference type="ARBA" id="ARBA00022932"/>
    </source>
</evidence>
<dbReference type="KEGG" id="kmx:KLMA_30195"/>
<dbReference type="GO" id="GO:0003677">
    <property type="term" value="F:DNA binding"/>
    <property type="evidence" value="ECO:0007669"/>
    <property type="project" value="InterPro"/>
</dbReference>
<keyword evidence="6" id="KW-0235">DNA replication</keyword>
<dbReference type="Gene3D" id="3.60.21.50">
    <property type="match status" value="1"/>
</dbReference>
<dbReference type="OrthoDB" id="3763at2759"/>
<gene>
    <name evidence="12" type="primary">POL31</name>
    <name evidence="12" type="ORF">KLMA_30195</name>
</gene>
<dbReference type="FunFam" id="2.40.50.430:FF:000002">
    <property type="entry name" value="DNA polymerase delta subunit"/>
    <property type="match status" value="1"/>
</dbReference>
<evidence type="ECO:0000259" key="11">
    <source>
        <dbReference type="Pfam" id="PF18018"/>
    </source>
</evidence>
<dbReference type="EMBL" id="AP012215">
    <property type="protein sequence ID" value="BAO39490.1"/>
    <property type="molecule type" value="Genomic_DNA"/>
</dbReference>
<dbReference type="InterPro" id="IPR040663">
    <property type="entry name" value="DNA_pol_D_N"/>
</dbReference>
<dbReference type="PANTHER" id="PTHR10416">
    <property type="entry name" value="DNA POLYMERASE DELTA SUBUNIT 2"/>
    <property type="match status" value="1"/>
</dbReference>
<evidence type="ECO:0000256" key="1">
    <source>
        <dbReference type="ARBA" id="ARBA00004123"/>
    </source>
</evidence>
<comment type="similarity">
    <text evidence="2">Belongs to the DNA polymerase delta/II small subunit family.</text>
</comment>
<keyword evidence="8" id="KW-0539">Nucleus</keyword>
<evidence type="ECO:0000256" key="3">
    <source>
        <dbReference type="ARBA" id="ARBA00012417"/>
    </source>
</evidence>
<dbReference type="InterPro" id="IPR024826">
    <property type="entry name" value="DNA_pol_delta/II_ssu"/>
</dbReference>
<dbReference type="Proteomes" id="UP000065495">
    <property type="component" value="Chromosome 3"/>
</dbReference>
<dbReference type="GeneID" id="34715481"/>
<dbReference type="EC" id="2.7.7.7" evidence="3"/>
<evidence type="ECO:0000259" key="10">
    <source>
        <dbReference type="Pfam" id="PF04042"/>
    </source>
</evidence>
<dbReference type="Pfam" id="PF04042">
    <property type="entry name" value="DNA_pol_E_B"/>
    <property type="match status" value="1"/>
</dbReference>
<dbReference type="Gene3D" id="2.40.50.430">
    <property type="match status" value="1"/>
</dbReference>
<evidence type="ECO:0000256" key="6">
    <source>
        <dbReference type="ARBA" id="ARBA00022705"/>
    </source>
</evidence>
<dbReference type="Pfam" id="PF18018">
    <property type="entry name" value="DNA_pol_D_N"/>
    <property type="match status" value="1"/>
</dbReference>
<reference evidence="12 13" key="1">
    <citation type="journal article" date="2015" name="Biotechnol. Biofuels">
        <title>Genetic basis of the highly efficient yeast Kluyveromyces marxianus: complete genome sequence and transcriptome analyses.</title>
        <authorList>
            <person name="Lertwattanasakul N."/>
            <person name="Kosaka T."/>
            <person name="Hosoyama A."/>
            <person name="Suzuki Y."/>
            <person name="Rodrussamee N."/>
            <person name="Matsutani M."/>
            <person name="Murata M."/>
            <person name="Fujimoto N."/>
            <person name="Suprayogi"/>
            <person name="Tsuchikane K."/>
            <person name="Limtong S."/>
            <person name="Fujita N."/>
            <person name="Yamada M."/>
        </authorList>
    </citation>
    <scope>NUCLEOTIDE SEQUENCE [LARGE SCALE GENOMIC DNA]</scope>
    <source>
        <strain evidence="13">DMKU3-1042 / BCC 29191 / NBRC 104275</strain>
    </source>
</reference>
<dbReference type="PANTHER" id="PTHR10416:SF0">
    <property type="entry name" value="DNA POLYMERASE DELTA SUBUNIT 2"/>
    <property type="match status" value="1"/>
</dbReference>
<feature type="domain" description="DNA polymerase alpha/delta/epsilon subunit B" evidence="10">
    <location>
        <begin position="227"/>
        <end position="444"/>
    </location>
</feature>
<evidence type="ECO:0000256" key="2">
    <source>
        <dbReference type="ARBA" id="ARBA00006035"/>
    </source>
</evidence>
<dbReference type="AlphaFoldDB" id="W0T7V0"/>
<evidence type="ECO:0000256" key="4">
    <source>
        <dbReference type="ARBA" id="ARBA00022679"/>
    </source>
</evidence>
<dbReference type="GO" id="GO:0043625">
    <property type="term" value="C:delta DNA polymerase complex"/>
    <property type="evidence" value="ECO:0007669"/>
    <property type="project" value="TreeGrafter"/>
</dbReference>
<comment type="catalytic activity">
    <reaction evidence="9">
        <text>DNA(n) + a 2'-deoxyribonucleoside 5'-triphosphate = DNA(n+1) + diphosphate</text>
        <dbReference type="Rhea" id="RHEA:22508"/>
        <dbReference type="Rhea" id="RHEA-COMP:17339"/>
        <dbReference type="Rhea" id="RHEA-COMP:17340"/>
        <dbReference type="ChEBI" id="CHEBI:33019"/>
        <dbReference type="ChEBI" id="CHEBI:61560"/>
        <dbReference type="ChEBI" id="CHEBI:173112"/>
        <dbReference type="EC" id="2.7.7.7"/>
    </reaction>
</comment>
<dbReference type="InterPro" id="IPR007185">
    <property type="entry name" value="DNA_pol_a/d/e_bsu"/>
</dbReference>
<evidence type="ECO:0000256" key="5">
    <source>
        <dbReference type="ARBA" id="ARBA00022695"/>
    </source>
</evidence>
<proteinExistence type="inferred from homology"/>
<keyword evidence="5" id="KW-0548">Nucleotidyltransferase</keyword>
<dbReference type="RefSeq" id="XP_022675336.1">
    <property type="nucleotide sequence ID" value="XM_022818694.1"/>
</dbReference>
<evidence type="ECO:0000256" key="9">
    <source>
        <dbReference type="ARBA" id="ARBA00049244"/>
    </source>
</evidence>
<comment type="subcellular location">
    <subcellularLocation>
        <location evidence="1">Nucleus</location>
    </subcellularLocation>
</comment>
<feature type="domain" description="DNA polymerase delta subunit OB-fold" evidence="11">
    <location>
        <begin position="71"/>
        <end position="208"/>
    </location>
</feature>
<keyword evidence="7" id="KW-0239">DNA-directed DNA polymerase</keyword>
<dbReference type="VEuPathDB" id="FungiDB:KLMA_30195"/>
<dbReference type="GO" id="GO:0006273">
    <property type="term" value="P:lagging strand elongation"/>
    <property type="evidence" value="ECO:0007669"/>
    <property type="project" value="UniProtKB-ARBA"/>
</dbReference>
<organism evidence="12 13">
    <name type="scientific">Kluyveromyces marxianus (strain DMKU3-1042 / BCC 29191 / NBRC 104275)</name>
    <name type="common">Yeast</name>
    <name type="synonym">Candida kefyr</name>
    <dbReference type="NCBI Taxonomy" id="1003335"/>
    <lineage>
        <taxon>Eukaryota</taxon>
        <taxon>Fungi</taxon>
        <taxon>Dikarya</taxon>
        <taxon>Ascomycota</taxon>
        <taxon>Saccharomycotina</taxon>
        <taxon>Saccharomycetes</taxon>
        <taxon>Saccharomycetales</taxon>
        <taxon>Saccharomycetaceae</taxon>
        <taxon>Kluyveromyces</taxon>
    </lineage>
</organism>
<dbReference type="GO" id="GO:0003887">
    <property type="term" value="F:DNA-directed DNA polymerase activity"/>
    <property type="evidence" value="ECO:0007669"/>
    <property type="project" value="UniProtKB-KW"/>
</dbReference>
<keyword evidence="4" id="KW-0808">Transferase</keyword>